<accession>M0MFF4</accession>
<comment type="caution">
    <text evidence="2">The sequence shown here is derived from an EMBL/GenBank/DDBJ whole genome shotgun (WGS) entry which is preliminary data.</text>
</comment>
<dbReference type="PANTHER" id="PTHR43162">
    <property type="match status" value="1"/>
</dbReference>
<dbReference type="InterPro" id="IPR051604">
    <property type="entry name" value="Ergot_Alk_Oxidoreductase"/>
</dbReference>
<evidence type="ECO:0000313" key="3">
    <source>
        <dbReference type="Proteomes" id="UP000011669"/>
    </source>
</evidence>
<evidence type="ECO:0000259" key="1">
    <source>
        <dbReference type="Pfam" id="PF05368"/>
    </source>
</evidence>
<organism evidence="2 3">
    <name type="scientific">Halococcus saccharolyticus DSM 5350</name>
    <dbReference type="NCBI Taxonomy" id="1227455"/>
    <lineage>
        <taxon>Archaea</taxon>
        <taxon>Methanobacteriati</taxon>
        <taxon>Methanobacteriota</taxon>
        <taxon>Stenosarchaea group</taxon>
        <taxon>Halobacteria</taxon>
        <taxon>Halobacteriales</taxon>
        <taxon>Halococcaceae</taxon>
        <taxon>Halococcus</taxon>
    </lineage>
</organism>
<sequence>MSTTTPGSTSRIRRRGGPTLADIDRLFLVRPPVVGVDPIQEFVDAAARVGVEHVVYLSVLGAEKNPFLPHRRIERRIESSGVAHTFLRASFFMQNLAEVHRRDIVEHDEILVPAGAGETSFVDARDIGAVAALALTEPGHTGRAYDLTGSGALAYDDVADVFSGVLDRRITYADPSVVAFVRRMRSRGTPLPFVVVMLGIYTTARLGFAARVTRDVETLLDREPIAMRQFVAEHADAFRE</sequence>
<dbReference type="PANTHER" id="PTHR43162:SF1">
    <property type="entry name" value="PRESTALK A DIFFERENTIATION PROTEIN A"/>
    <property type="match status" value="1"/>
</dbReference>
<protein>
    <submittedName>
        <fullName evidence="2">Putative nucleoside-diphosphate sugar epimerase</fullName>
    </submittedName>
</protein>
<feature type="domain" description="NmrA-like" evidence="1">
    <location>
        <begin position="41"/>
        <end position="176"/>
    </location>
</feature>
<keyword evidence="3" id="KW-1185">Reference proteome</keyword>
<dbReference type="SUPFAM" id="SSF51735">
    <property type="entry name" value="NAD(P)-binding Rossmann-fold domains"/>
    <property type="match status" value="1"/>
</dbReference>
<proteinExistence type="predicted"/>
<dbReference type="RefSeq" id="WP_006077964.1">
    <property type="nucleotide sequence ID" value="NZ_AOMD01000024.1"/>
</dbReference>
<dbReference type="EMBL" id="AOMD01000024">
    <property type="protein sequence ID" value="EMA44436.1"/>
    <property type="molecule type" value="Genomic_DNA"/>
</dbReference>
<reference evidence="2 3" key="1">
    <citation type="journal article" date="2014" name="PLoS Genet.">
        <title>Phylogenetically driven sequencing of extremely halophilic archaea reveals strategies for static and dynamic osmo-response.</title>
        <authorList>
            <person name="Becker E.A."/>
            <person name="Seitzer P.M."/>
            <person name="Tritt A."/>
            <person name="Larsen D."/>
            <person name="Krusor M."/>
            <person name="Yao A.I."/>
            <person name="Wu D."/>
            <person name="Madern D."/>
            <person name="Eisen J.A."/>
            <person name="Darling A.E."/>
            <person name="Facciotti M.T."/>
        </authorList>
    </citation>
    <scope>NUCLEOTIDE SEQUENCE [LARGE SCALE GENOMIC DNA]</scope>
    <source>
        <strain evidence="2 3">DSM 5350</strain>
    </source>
</reference>
<dbReference type="AlphaFoldDB" id="M0MFF4"/>
<dbReference type="Pfam" id="PF05368">
    <property type="entry name" value="NmrA"/>
    <property type="match status" value="1"/>
</dbReference>
<dbReference type="InterPro" id="IPR036291">
    <property type="entry name" value="NAD(P)-bd_dom_sf"/>
</dbReference>
<dbReference type="InParanoid" id="M0MFF4"/>
<dbReference type="STRING" id="1227455.C449_10523"/>
<dbReference type="Gene3D" id="3.40.50.720">
    <property type="entry name" value="NAD(P)-binding Rossmann-like Domain"/>
    <property type="match status" value="1"/>
</dbReference>
<dbReference type="PATRIC" id="fig|1227455.4.peg.2158"/>
<dbReference type="Proteomes" id="UP000011669">
    <property type="component" value="Unassembled WGS sequence"/>
</dbReference>
<evidence type="ECO:0000313" key="2">
    <source>
        <dbReference type="EMBL" id="EMA44436.1"/>
    </source>
</evidence>
<name>M0MFF4_9EURY</name>
<gene>
    <name evidence="2" type="ORF">C449_10523</name>
</gene>
<dbReference type="InterPro" id="IPR008030">
    <property type="entry name" value="NmrA-like"/>
</dbReference>